<dbReference type="SUPFAM" id="SSF47928">
    <property type="entry name" value="N-terminal domain of the delta subunit of the F1F0-ATP synthase"/>
    <property type="match status" value="1"/>
</dbReference>
<keyword evidence="6" id="KW-0472">Membrane</keyword>
<dbReference type="InterPro" id="IPR000711">
    <property type="entry name" value="ATPase_OSCP/dsu"/>
</dbReference>
<keyword evidence="9" id="KW-0150">Chloroplast</keyword>
<accession>A0A1C9CCT1</accession>
<geneLocation type="plastid" evidence="8"/>
<evidence type="ECO:0000256" key="3">
    <source>
        <dbReference type="ARBA" id="ARBA00022448"/>
    </source>
</evidence>
<dbReference type="EMBL" id="KX284718">
    <property type="protein sequence ID" value="AOM66203.1"/>
    <property type="molecule type" value="Genomic_DNA"/>
</dbReference>
<keyword evidence="3" id="KW-0813">Transport</keyword>
<dbReference type="PANTHER" id="PTHR11910">
    <property type="entry name" value="ATP SYNTHASE DELTA CHAIN"/>
    <property type="match status" value="1"/>
</dbReference>
<keyword evidence="5" id="KW-0406">Ion transport</keyword>
<dbReference type="NCBIfam" id="TIGR01145">
    <property type="entry name" value="ATP_synt_delta"/>
    <property type="match status" value="1"/>
</dbReference>
<dbReference type="PROSITE" id="PS00389">
    <property type="entry name" value="ATPASE_DELTA"/>
    <property type="match status" value="1"/>
</dbReference>
<dbReference type="Pfam" id="PF00213">
    <property type="entry name" value="OSCP"/>
    <property type="match status" value="1"/>
</dbReference>
<reference evidence="8" key="1">
    <citation type="journal article" date="2016" name="BMC Biol.">
        <title>Parallel evolution of highly conserved plastid genome architecture in red seaweeds and seed plants.</title>
        <authorList>
            <person name="Lee J."/>
            <person name="Cho C.H."/>
            <person name="Park S.I."/>
            <person name="Choi J.W."/>
            <person name="Song H.S."/>
            <person name="West J.A."/>
            <person name="Bhattacharya D."/>
            <person name="Yoon H.S."/>
        </authorList>
    </citation>
    <scope>NUCLEOTIDE SEQUENCE</scope>
</reference>
<keyword evidence="7" id="KW-0066">ATP synthesis</keyword>
<dbReference type="InterPro" id="IPR026015">
    <property type="entry name" value="ATP_synth_OSCP/delta_N_sf"/>
</dbReference>
<sequence length="182" mass="20141">MSSKTVIAKIAQPYAEALLEISTNNISEVNHEVKLIADTLSNSTELKTFFANPIIPGKAKKELLNKLFSKDISKPVLNFLMILADRGRLSILNFIIEKYLELSYKTANVVLAKVVASISLTEEQQKKLITKLKSMTQSSEVELITEIDPNLIGGLTIQIGSQIIDTSLQGQIRQMSSHLDIV</sequence>
<dbReference type="HAMAP" id="MF_01416">
    <property type="entry name" value="ATP_synth_delta_bact"/>
    <property type="match status" value="1"/>
</dbReference>
<keyword evidence="4" id="KW-0375">Hydrogen ion transport</keyword>
<dbReference type="GeneID" id="29073273"/>
<evidence type="ECO:0000256" key="5">
    <source>
        <dbReference type="ARBA" id="ARBA00023065"/>
    </source>
</evidence>
<evidence type="ECO:0000256" key="2">
    <source>
        <dbReference type="ARBA" id="ARBA00007046"/>
    </source>
</evidence>
<reference evidence="9" key="2">
    <citation type="submission" date="2017-03" db="EMBL/GenBank/DDBJ databases">
        <title>The new red algal subphylum Proteorhodophytina comprises the largest and most divergent plastid genomes known.</title>
        <authorList>
            <person name="Munoz-Gomez S.A."/>
            <person name="Mejia-Franco F.G."/>
            <person name="Durnin K."/>
            <person name="Morgan C."/>
            <person name="Grisdale C.J."/>
            <person name="Archibald J.M."/>
            <person name="Slamovits C.H."/>
        </authorList>
    </citation>
    <scope>NUCLEOTIDE SEQUENCE</scope>
    <source>
        <strain evidence="9">UTEX LB2854</strain>
    </source>
</reference>
<dbReference type="EMBL" id="KY709207">
    <property type="protein sequence ID" value="ARO90436.1"/>
    <property type="molecule type" value="Genomic_DNA"/>
</dbReference>
<dbReference type="GO" id="GO:0046933">
    <property type="term" value="F:proton-transporting ATP synthase activity, rotational mechanism"/>
    <property type="evidence" value="ECO:0007669"/>
    <property type="project" value="InterPro"/>
</dbReference>
<evidence type="ECO:0000313" key="9">
    <source>
        <dbReference type="EMBL" id="ARO90436.1"/>
    </source>
</evidence>
<comment type="subcellular location">
    <subcellularLocation>
        <location evidence="1">Membrane</location>
    </subcellularLocation>
</comment>
<dbReference type="PRINTS" id="PR00125">
    <property type="entry name" value="ATPASEDELTA"/>
</dbReference>
<evidence type="ECO:0000256" key="4">
    <source>
        <dbReference type="ARBA" id="ARBA00022781"/>
    </source>
</evidence>
<protein>
    <submittedName>
        <fullName evidence="8">ATP synthase CF1 delta subunit</fullName>
    </submittedName>
    <submittedName>
        <fullName evidence="9">ATP synthase CF1 subunit delta</fullName>
    </submittedName>
</protein>
<keyword evidence="8" id="KW-0934">Plastid</keyword>
<proteinExistence type="inferred from homology"/>
<dbReference type="AlphaFoldDB" id="A0A1C9CCT1"/>
<evidence type="ECO:0000256" key="6">
    <source>
        <dbReference type="ARBA" id="ARBA00023136"/>
    </source>
</evidence>
<evidence type="ECO:0000256" key="7">
    <source>
        <dbReference type="ARBA" id="ARBA00023310"/>
    </source>
</evidence>
<name>A0A1C9CCT1_9RHOD</name>
<dbReference type="InterPro" id="IPR020781">
    <property type="entry name" value="ATPase_OSCP/d_CS"/>
</dbReference>
<comment type="similarity">
    <text evidence="2">Belongs to the ATPase delta chain family.</text>
</comment>
<dbReference type="Gene3D" id="1.10.520.20">
    <property type="entry name" value="N-terminal domain of the delta subunit of the F1F0-ATP synthase"/>
    <property type="match status" value="1"/>
</dbReference>
<organism evidence="8">
    <name type="scientific">Bangiopsis subsimplex</name>
    <dbReference type="NCBI Taxonomy" id="139980"/>
    <lineage>
        <taxon>Eukaryota</taxon>
        <taxon>Rhodophyta</taxon>
        <taxon>Stylonematophyceae</taxon>
        <taxon>Stylonematales</taxon>
        <taxon>Stylonemataceae</taxon>
        <taxon>Bangiopsis</taxon>
    </lineage>
</organism>
<evidence type="ECO:0000256" key="1">
    <source>
        <dbReference type="ARBA" id="ARBA00004370"/>
    </source>
</evidence>
<dbReference type="RefSeq" id="YP_009296860.1">
    <property type="nucleotide sequence ID" value="NC_031173.1"/>
</dbReference>
<evidence type="ECO:0000313" key="8">
    <source>
        <dbReference type="EMBL" id="AOM66203.1"/>
    </source>
</evidence>
<dbReference type="GO" id="GO:0016020">
    <property type="term" value="C:membrane"/>
    <property type="evidence" value="ECO:0007669"/>
    <property type="project" value="UniProtKB-SubCell"/>
</dbReference>
<gene>
    <name evidence="8" type="primary">atpD</name>
    <name evidence="8" type="ORF">Bangp_121</name>
</gene>